<dbReference type="HAMAP" id="MF_01114">
    <property type="entry name" value="RecX"/>
    <property type="match status" value="1"/>
</dbReference>
<dbReference type="GeneID" id="83155208"/>
<evidence type="ECO:0000313" key="9">
    <source>
        <dbReference type="Proteomes" id="UP000007054"/>
    </source>
</evidence>
<evidence type="ECO:0000256" key="1">
    <source>
        <dbReference type="ARBA" id="ARBA00004496"/>
    </source>
</evidence>
<keyword evidence="9" id="KW-1185">Reference proteome</keyword>
<dbReference type="InterPro" id="IPR053924">
    <property type="entry name" value="RecX_HTH_2nd"/>
</dbReference>
<comment type="function">
    <text evidence="5">Modulates RecA activity.</text>
</comment>
<gene>
    <name evidence="5" type="primary">recX</name>
    <name evidence="8" type="ordered locus">RUM_03740</name>
</gene>
<reference evidence="8" key="2">
    <citation type="submission" date="2010-03" db="EMBL/GenBank/DDBJ databases">
        <authorList>
            <person name="Pajon A."/>
        </authorList>
    </citation>
    <scope>NUCLEOTIDE SEQUENCE</scope>
    <source>
        <strain evidence="8">Type strain: 18P13</strain>
    </source>
</reference>
<evidence type="ECO:0000313" key="8">
    <source>
        <dbReference type="EMBL" id="CBL16612.1"/>
    </source>
</evidence>
<reference evidence="8" key="1">
    <citation type="submission" date="2010-03" db="EMBL/GenBank/DDBJ databases">
        <title>The genome sequence of Ruminococcus sp. 18P13.</title>
        <authorList>
            <consortium name="metaHIT consortium -- http://www.metahit.eu/"/>
            <person name="Pajon A."/>
            <person name="Turner K."/>
            <person name="Parkhill J."/>
            <person name="Bernalier A."/>
        </authorList>
    </citation>
    <scope>NUCLEOTIDE SEQUENCE [LARGE SCALE GENOMIC DNA]</scope>
    <source>
        <strain evidence="8">Type strain: 18P13</strain>
    </source>
</reference>
<feature type="domain" description="RecX third three-helical" evidence="7">
    <location>
        <begin position="151"/>
        <end position="198"/>
    </location>
</feature>
<dbReference type="KEGG" id="rch:RUM_03740"/>
<organism evidence="8 9">
    <name type="scientific">Ruminococcus champanellensis (strain DSM 18848 / JCM 17042 / KCTC 15320 / 18P13)</name>
    <dbReference type="NCBI Taxonomy" id="213810"/>
    <lineage>
        <taxon>Bacteria</taxon>
        <taxon>Bacillati</taxon>
        <taxon>Bacillota</taxon>
        <taxon>Clostridia</taxon>
        <taxon>Eubacteriales</taxon>
        <taxon>Oscillospiraceae</taxon>
        <taxon>Ruminococcus</taxon>
    </lineage>
</organism>
<sequence length="204" mass="23680">MKITDITPYKGSVLQIDLEGADPLFIHRDIAADFHLAPGLELPEGAVEQIHIASQRRRAYERALYLLDVRAYGFAELFEKLEQNYEEDVCYHVLRRLVRLGMINDRRYAASLAEKYVTIKHYGLYRAKQEMRRKGLDDELIDEALADYEEETDAQLAALLERKYAADLQDPTDQKRINRVKAALVRRGYGYDAIRCALEDYFSE</sequence>
<dbReference type="InterPro" id="IPR036388">
    <property type="entry name" value="WH-like_DNA-bd_sf"/>
</dbReference>
<dbReference type="RefSeq" id="WP_015557519.1">
    <property type="nucleotide sequence ID" value="NC_021039.1"/>
</dbReference>
<dbReference type="EMBL" id="FP929052">
    <property type="protein sequence ID" value="CBL16612.1"/>
    <property type="molecule type" value="Genomic_DNA"/>
</dbReference>
<evidence type="ECO:0000256" key="4">
    <source>
        <dbReference type="ARBA" id="ARBA00022490"/>
    </source>
</evidence>
<dbReference type="InterPro" id="IPR053925">
    <property type="entry name" value="RecX_HTH_3rd"/>
</dbReference>
<dbReference type="PANTHER" id="PTHR33602">
    <property type="entry name" value="REGULATORY PROTEIN RECX FAMILY PROTEIN"/>
    <property type="match status" value="1"/>
</dbReference>
<evidence type="ECO:0000256" key="3">
    <source>
        <dbReference type="ARBA" id="ARBA00018111"/>
    </source>
</evidence>
<evidence type="ECO:0000256" key="2">
    <source>
        <dbReference type="ARBA" id="ARBA00009695"/>
    </source>
</evidence>
<evidence type="ECO:0000259" key="6">
    <source>
        <dbReference type="Pfam" id="PF02631"/>
    </source>
</evidence>
<comment type="subcellular location">
    <subcellularLocation>
        <location evidence="1 5">Cytoplasm</location>
    </subcellularLocation>
</comment>
<dbReference type="PANTHER" id="PTHR33602:SF1">
    <property type="entry name" value="REGULATORY PROTEIN RECX FAMILY PROTEIN"/>
    <property type="match status" value="1"/>
</dbReference>
<comment type="similarity">
    <text evidence="2 5">Belongs to the RecX family.</text>
</comment>
<dbReference type="STRING" id="213810.RUM_03740"/>
<proteinExistence type="inferred from homology"/>
<evidence type="ECO:0000259" key="7">
    <source>
        <dbReference type="Pfam" id="PF21981"/>
    </source>
</evidence>
<dbReference type="Pfam" id="PF21981">
    <property type="entry name" value="RecX_HTH3"/>
    <property type="match status" value="1"/>
</dbReference>
<dbReference type="BioCyc" id="RCHA213810:RUM_RS01810-MONOMER"/>
<dbReference type="GO" id="GO:0006282">
    <property type="term" value="P:regulation of DNA repair"/>
    <property type="evidence" value="ECO:0007669"/>
    <property type="project" value="UniProtKB-UniRule"/>
</dbReference>
<dbReference type="InterPro" id="IPR003783">
    <property type="entry name" value="Regulatory_RecX"/>
</dbReference>
<evidence type="ECO:0000256" key="5">
    <source>
        <dbReference type="HAMAP-Rule" id="MF_01114"/>
    </source>
</evidence>
<name>D4LAG7_RUMC1</name>
<accession>D4LAG7</accession>
<dbReference type="HOGENOM" id="CLU_066607_4_1_9"/>
<feature type="domain" description="RecX second three-helical" evidence="6">
    <location>
        <begin position="104"/>
        <end position="145"/>
    </location>
</feature>
<dbReference type="Gene3D" id="1.10.10.10">
    <property type="entry name" value="Winged helix-like DNA-binding domain superfamily/Winged helix DNA-binding domain"/>
    <property type="match status" value="3"/>
</dbReference>
<dbReference type="Proteomes" id="UP000007054">
    <property type="component" value="Chromosome"/>
</dbReference>
<dbReference type="AlphaFoldDB" id="D4LAG7"/>
<protein>
    <recommendedName>
        <fullName evidence="3 5">Regulatory protein RecX</fullName>
    </recommendedName>
</protein>
<dbReference type="PATRIC" id="fig|213810.4.peg.282"/>
<dbReference type="GO" id="GO:0005737">
    <property type="term" value="C:cytoplasm"/>
    <property type="evidence" value="ECO:0007669"/>
    <property type="project" value="UniProtKB-SubCell"/>
</dbReference>
<dbReference type="Pfam" id="PF02631">
    <property type="entry name" value="RecX_HTH2"/>
    <property type="match status" value="1"/>
</dbReference>
<keyword evidence="4 5" id="KW-0963">Cytoplasm</keyword>